<comment type="subcellular location">
    <subcellularLocation>
        <location evidence="1">Membrane</location>
        <topology evidence="1">Multi-pass membrane protein</topology>
    </subcellularLocation>
</comment>
<feature type="transmembrane region" description="Helical" evidence="6">
    <location>
        <begin position="183"/>
        <end position="208"/>
    </location>
</feature>
<feature type="transmembrane region" description="Helical" evidence="6">
    <location>
        <begin position="308"/>
        <end position="334"/>
    </location>
</feature>
<feature type="transmembrane region" description="Helical" evidence="6">
    <location>
        <begin position="20"/>
        <end position="40"/>
    </location>
</feature>
<dbReference type="Pfam" id="PF13520">
    <property type="entry name" value="AA_permease_2"/>
    <property type="match status" value="1"/>
</dbReference>
<evidence type="ECO:0000256" key="3">
    <source>
        <dbReference type="ARBA" id="ARBA00022692"/>
    </source>
</evidence>
<proteinExistence type="predicted"/>
<dbReference type="PANTHER" id="PTHR43243">
    <property type="entry name" value="INNER MEMBRANE TRANSPORTER YGJI-RELATED"/>
    <property type="match status" value="1"/>
</dbReference>
<keyword evidence="3 6" id="KW-0812">Transmembrane</keyword>
<feature type="transmembrane region" description="Helical" evidence="6">
    <location>
        <begin position="159"/>
        <end position="176"/>
    </location>
</feature>
<dbReference type="GO" id="GO:0015171">
    <property type="term" value="F:amino acid transmembrane transporter activity"/>
    <property type="evidence" value="ECO:0007669"/>
    <property type="project" value="TreeGrafter"/>
</dbReference>
<organism evidence="7 8">
    <name type="scientific">Rotaria sordida</name>
    <dbReference type="NCBI Taxonomy" id="392033"/>
    <lineage>
        <taxon>Eukaryota</taxon>
        <taxon>Metazoa</taxon>
        <taxon>Spiralia</taxon>
        <taxon>Gnathifera</taxon>
        <taxon>Rotifera</taxon>
        <taxon>Eurotatoria</taxon>
        <taxon>Bdelloidea</taxon>
        <taxon>Philodinida</taxon>
        <taxon>Philodinidae</taxon>
        <taxon>Rotaria</taxon>
    </lineage>
</organism>
<comment type="caution">
    <text evidence="7">The sequence shown here is derived from an EMBL/GenBank/DDBJ whole genome shotgun (WGS) entry which is preliminary data.</text>
</comment>
<keyword evidence="4 6" id="KW-1133">Transmembrane helix</keyword>
<feature type="transmembrane region" description="Helical" evidence="6">
    <location>
        <begin position="52"/>
        <end position="74"/>
    </location>
</feature>
<evidence type="ECO:0000256" key="2">
    <source>
        <dbReference type="ARBA" id="ARBA00022448"/>
    </source>
</evidence>
<keyword evidence="5 6" id="KW-0472">Membrane</keyword>
<dbReference type="EMBL" id="CAJOAX010008290">
    <property type="protein sequence ID" value="CAF4029903.1"/>
    <property type="molecule type" value="Genomic_DNA"/>
</dbReference>
<name>A0A819Q699_9BILA</name>
<sequence length="515" mass="56218">MPTLHVELSEVRGFRQTLKWYQLLALCLGGTIGAGIFVLSGQAAAKYSGPSVIISFLIAGVIALLSSLSFSELGAMMPSAGSVYTYTHVALGEYLAWFIGWNSGLLYLFGVMTLAVSWSNHVILFIQIVSDYNITNMIVEAPVAWNKTTESFYVTGQAINLPAIAITVAITILLIIGIRQTAIVNLVLVVIKIIIILIFIFACCKYIDRKNYHPFFPPNKGSFSEYGVTGMLQACTYVFFAYVGFDSVSTVAQEVKAPERSLPIAIIGSTIISLLLYVGVCTVMVGLVPYTSLDTDSPLAEAIRPTHYGLWLSIIVNLGAIAGLTTVILTTMLAHTRIFYAMANDGLLPQIFARVHRKRATPWLSILIIGLFCAVFSGICPVDILGETTSIGALITSIFAHIIVIVMRYTHKHIPRIFKVPFGSWLIPTIGSLLCILLMKGITKGTGFRFLVWTALGQIIYFSYGFWYSKGRKLIKSASITSAVEILPRVATASEQYTQNGVELDLASENTESAV</sequence>
<dbReference type="PIRSF" id="PIRSF006060">
    <property type="entry name" value="AA_transporter"/>
    <property type="match status" value="1"/>
</dbReference>
<evidence type="ECO:0000256" key="1">
    <source>
        <dbReference type="ARBA" id="ARBA00004141"/>
    </source>
</evidence>
<evidence type="ECO:0000256" key="4">
    <source>
        <dbReference type="ARBA" id="ARBA00022989"/>
    </source>
</evidence>
<evidence type="ECO:0008006" key="9">
    <source>
        <dbReference type="Google" id="ProtNLM"/>
    </source>
</evidence>
<dbReference type="GO" id="GO:0016020">
    <property type="term" value="C:membrane"/>
    <property type="evidence" value="ECO:0007669"/>
    <property type="project" value="UniProtKB-SubCell"/>
</dbReference>
<feature type="transmembrane region" description="Helical" evidence="6">
    <location>
        <begin position="422"/>
        <end position="442"/>
    </location>
</feature>
<feature type="transmembrane region" description="Helical" evidence="6">
    <location>
        <begin position="94"/>
        <end position="115"/>
    </location>
</feature>
<evidence type="ECO:0000256" key="5">
    <source>
        <dbReference type="ARBA" id="ARBA00023136"/>
    </source>
</evidence>
<evidence type="ECO:0000313" key="8">
    <source>
        <dbReference type="Proteomes" id="UP000663823"/>
    </source>
</evidence>
<evidence type="ECO:0000256" key="6">
    <source>
        <dbReference type="SAM" id="Phobius"/>
    </source>
</evidence>
<dbReference type="Proteomes" id="UP000663823">
    <property type="component" value="Unassembled WGS sequence"/>
</dbReference>
<keyword evidence="2" id="KW-0813">Transport</keyword>
<feature type="transmembrane region" description="Helical" evidence="6">
    <location>
        <begin position="228"/>
        <end position="252"/>
    </location>
</feature>
<feature type="transmembrane region" description="Helical" evidence="6">
    <location>
        <begin position="391"/>
        <end position="410"/>
    </location>
</feature>
<evidence type="ECO:0000313" key="7">
    <source>
        <dbReference type="EMBL" id="CAF4029903.1"/>
    </source>
</evidence>
<accession>A0A819Q699</accession>
<feature type="transmembrane region" description="Helical" evidence="6">
    <location>
        <begin position="363"/>
        <end position="385"/>
    </location>
</feature>
<reference evidence="7" key="1">
    <citation type="submission" date="2021-02" db="EMBL/GenBank/DDBJ databases">
        <authorList>
            <person name="Nowell W R."/>
        </authorList>
    </citation>
    <scope>NUCLEOTIDE SEQUENCE</scope>
</reference>
<feature type="transmembrane region" description="Helical" evidence="6">
    <location>
        <begin position="448"/>
        <end position="467"/>
    </location>
</feature>
<dbReference type="AlphaFoldDB" id="A0A819Q699"/>
<dbReference type="PANTHER" id="PTHR43243:SF4">
    <property type="entry name" value="CATIONIC AMINO ACID TRANSPORTER 4"/>
    <property type="match status" value="1"/>
</dbReference>
<protein>
    <recommendedName>
        <fullName evidence="9">Amino acid transporter</fullName>
    </recommendedName>
</protein>
<gene>
    <name evidence="7" type="ORF">OTI717_LOCUS30585</name>
</gene>
<dbReference type="InterPro" id="IPR002293">
    <property type="entry name" value="AA/rel_permease1"/>
</dbReference>
<feature type="transmembrane region" description="Helical" evidence="6">
    <location>
        <begin position="264"/>
        <end position="288"/>
    </location>
</feature>
<dbReference type="Gene3D" id="1.20.1740.10">
    <property type="entry name" value="Amino acid/polyamine transporter I"/>
    <property type="match status" value="1"/>
</dbReference>